<evidence type="ECO:0000256" key="2">
    <source>
        <dbReference type="SAM" id="Phobius"/>
    </source>
</evidence>
<organism evidence="3 4">
    <name type="scientific">Cymbomonas tetramitiformis</name>
    <dbReference type="NCBI Taxonomy" id="36881"/>
    <lineage>
        <taxon>Eukaryota</taxon>
        <taxon>Viridiplantae</taxon>
        <taxon>Chlorophyta</taxon>
        <taxon>Pyramimonadophyceae</taxon>
        <taxon>Pyramimonadales</taxon>
        <taxon>Pyramimonadaceae</taxon>
        <taxon>Cymbomonas</taxon>
    </lineage>
</organism>
<evidence type="ECO:0000313" key="3">
    <source>
        <dbReference type="EMBL" id="KAK3259957.1"/>
    </source>
</evidence>
<sequence>MYSSVHSRQFPAPNHDHSTFLDVLLSASPCSTVRVVPGDSAEAASEQLAPGGCTASASERLFPARVIVEAIRDGALLLSEEFLPYEVLEVIAPAANKTVHSSRDDSSTRFSRVLKSIAGGNPVGLVVLSASVCTVSAGIWSLRWWHCRRARRQQPLQMPEASSDRQDGPLHPSTARKIIVTSKKTVAGKGSERSGHSVIASQPRHNEQRRPLPLINSHIPGMLQTWETRK</sequence>
<dbReference type="Proteomes" id="UP001190700">
    <property type="component" value="Unassembled WGS sequence"/>
</dbReference>
<keyword evidence="2" id="KW-1133">Transmembrane helix</keyword>
<feature type="region of interest" description="Disordered" evidence="1">
    <location>
        <begin position="154"/>
        <end position="216"/>
    </location>
</feature>
<feature type="transmembrane region" description="Helical" evidence="2">
    <location>
        <begin position="123"/>
        <end position="142"/>
    </location>
</feature>
<accession>A0AAE0FHK5</accession>
<dbReference type="EMBL" id="LGRX02018346">
    <property type="protein sequence ID" value="KAK3259957.1"/>
    <property type="molecule type" value="Genomic_DNA"/>
</dbReference>
<reference evidence="3 4" key="1">
    <citation type="journal article" date="2015" name="Genome Biol. Evol.">
        <title>Comparative Genomics of a Bacterivorous Green Alga Reveals Evolutionary Causalities and Consequences of Phago-Mixotrophic Mode of Nutrition.</title>
        <authorList>
            <person name="Burns J.A."/>
            <person name="Paasch A."/>
            <person name="Narechania A."/>
            <person name="Kim E."/>
        </authorList>
    </citation>
    <scope>NUCLEOTIDE SEQUENCE [LARGE SCALE GENOMIC DNA]</scope>
    <source>
        <strain evidence="3 4">PLY_AMNH</strain>
    </source>
</reference>
<protein>
    <submittedName>
        <fullName evidence="3">Uncharacterized protein</fullName>
    </submittedName>
</protein>
<evidence type="ECO:0000256" key="1">
    <source>
        <dbReference type="SAM" id="MobiDB-lite"/>
    </source>
</evidence>
<name>A0AAE0FHK5_9CHLO</name>
<gene>
    <name evidence="3" type="ORF">CYMTET_31067</name>
</gene>
<keyword evidence="2" id="KW-0812">Transmembrane</keyword>
<evidence type="ECO:0000313" key="4">
    <source>
        <dbReference type="Proteomes" id="UP001190700"/>
    </source>
</evidence>
<comment type="caution">
    <text evidence="3">The sequence shown here is derived from an EMBL/GenBank/DDBJ whole genome shotgun (WGS) entry which is preliminary data.</text>
</comment>
<keyword evidence="2" id="KW-0472">Membrane</keyword>
<proteinExistence type="predicted"/>
<dbReference type="AlphaFoldDB" id="A0AAE0FHK5"/>
<keyword evidence="4" id="KW-1185">Reference proteome</keyword>